<evidence type="ECO:0000256" key="4">
    <source>
        <dbReference type="SAM" id="SignalP"/>
    </source>
</evidence>
<dbReference type="VEuPathDB" id="CryptoDB:Vbra_19643"/>
<feature type="compositionally biased region" description="Basic and acidic residues" evidence="3">
    <location>
        <begin position="630"/>
        <end position="641"/>
    </location>
</feature>
<dbReference type="SUPFAM" id="SSF48371">
    <property type="entry name" value="ARM repeat"/>
    <property type="match status" value="1"/>
</dbReference>
<feature type="coiled-coil region" evidence="2">
    <location>
        <begin position="661"/>
        <end position="748"/>
    </location>
</feature>
<proteinExistence type="predicted"/>
<feature type="repeat" description="ARM" evidence="1">
    <location>
        <begin position="165"/>
        <end position="192"/>
    </location>
</feature>
<feature type="chain" id="PRO_5005191023" description="RING-type domain-containing protein" evidence="4">
    <location>
        <begin position="20"/>
        <end position="857"/>
    </location>
</feature>
<dbReference type="PROSITE" id="PS50176">
    <property type="entry name" value="ARM_REPEAT"/>
    <property type="match status" value="1"/>
</dbReference>
<keyword evidence="6" id="KW-1185">Reference proteome</keyword>
<evidence type="ECO:0000313" key="6">
    <source>
        <dbReference type="Proteomes" id="UP000041254"/>
    </source>
</evidence>
<feature type="compositionally biased region" description="Low complexity" evidence="3">
    <location>
        <begin position="644"/>
        <end position="654"/>
    </location>
</feature>
<dbReference type="AlphaFoldDB" id="A0A0G4H689"/>
<feature type="signal peptide" evidence="4">
    <location>
        <begin position="1"/>
        <end position="19"/>
    </location>
</feature>
<dbReference type="InterPro" id="IPR011989">
    <property type="entry name" value="ARM-like"/>
</dbReference>
<dbReference type="InterPro" id="IPR013083">
    <property type="entry name" value="Znf_RING/FYVE/PHD"/>
</dbReference>
<dbReference type="InterPro" id="IPR016024">
    <property type="entry name" value="ARM-type_fold"/>
</dbReference>
<keyword evidence="4" id="KW-0732">Signal</keyword>
<evidence type="ECO:0000256" key="1">
    <source>
        <dbReference type="PROSITE-ProRule" id="PRU00259"/>
    </source>
</evidence>
<name>A0A0G4H689_VITBC</name>
<evidence type="ECO:0000256" key="3">
    <source>
        <dbReference type="SAM" id="MobiDB-lite"/>
    </source>
</evidence>
<organism evidence="5 6">
    <name type="scientific">Vitrella brassicaformis (strain CCMP3155)</name>
    <dbReference type="NCBI Taxonomy" id="1169540"/>
    <lineage>
        <taxon>Eukaryota</taxon>
        <taxon>Sar</taxon>
        <taxon>Alveolata</taxon>
        <taxon>Colpodellida</taxon>
        <taxon>Vitrellaceae</taxon>
        <taxon>Vitrella</taxon>
    </lineage>
</organism>
<evidence type="ECO:0008006" key="7">
    <source>
        <dbReference type="Google" id="ProtNLM"/>
    </source>
</evidence>
<evidence type="ECO:0000313" key="5">
    <source>
        <dbReference type="EMBL" id="CEM39374.1"/>
    </source>
</evidence>
<dbReference type="InterPro" id="IPR000225">
    <property type="entry name" value="Armadillo"/>
</dbReference>
<evidence type="ECO:0000256" key="2">
    <source>
        <dbReference type="SAM" id="Coils"/>
    </source>
</evidence>
<dbReference type="InParanoid" id="A0A0G4H689"/>
<dbReference type="Proteomes" id="UP000041254">
    <property type="component" value="Unassembled WGS sequence"/>
</dbReference>
<accession>A0A0G4H689</accession>
<dbReference type="Pfam" id="PF13920">
    <property type="entry name" value="zf-C3HC4_3"/>
    <property type="match status" value="1"/>
</dbReference>
<keyword evidence="2" id="KW-0175">Coiled coil</keyword>
<feature type="region of interest" description="Disordered" evidence="3">
    <location>
        <begin position="624"/>
        <end position="654"/>
    </location>
</feature>
<gene>
    <name evidence="5" type="ORF">Vbra_19643</name>
</gene>
<dbReference type="Gene3D" id="1.25.10.10">
    <property type="entry name" value="Leucine-rich Repeat Variant"/>
    <property type="match status" value="2"/>
</dbReference>
<dbReference type="EMBL" id="CDMY01001036">
    <property type="protein sequence ID" value="CEM39374.1"/>
    <property type="molecule type" value="Genomic_DNA"/>
</dbReference>
<protein>
    <recommendedName>
        <fullName evidence="7">RING-type domain-containing protein</fullName>
    </recommendedName>
</protein>
<sequence>MEILLPVLLGLISLPAGSGVPFDVSLVQRLESNDTDQELSPLMQIRNSISMSARREDDAARYANDYGRAILRLARVLCECAVRSVQEQVGQLLVEIAEAGPRATKALLRVGAIPSLVEALGLVLYTLEATGRELFTYDVFFPLFLVTDKAKENCFRRVDELVEWGGVPLLMKLLDDKPLFIRTAATKTLRNMVTALSTGSPCPQSVRTDVIDVLFQRGLLTRLSPSVLPSDYVDLQLHAANAMVRTVLETSVKIGGKPQAQSALLSDIMDGSILPNAVTAHREADRSDGRSQAFWELFLVSCGPLMKWGNDTQRYHAVDHGCVELSCEVLGGQGEYRWELEGVDLTMIYIIGSLNDLLRNSSVALSGRAKDIIFNKSGCLHSIQKLASYSHDIITRTTAKDTMAALATGACPRPLTDIHGSECPRCPLPTADIHWGEDGSLDDDNPRMTSQECGVGRVRLSQQSPSCARWVGAALLGLVALSVVCAVVVRPLIPSWRQSTTSSGTRAPESGKSAAVVAQLKGAISEAVAKTQSLESSLAAAKATRSRVTQREDQLKEDIKQLKQQTTSHNLSRDALAALTTSAAIGEFADNIANEEGRLEQLHGQLWYRVLDIAKTGQHQQQQCANDSIDSDRPTTTHRAEGCSSADVSPSASAVDAESLTKELRQMLKRTINQIKKFEGDIARERGRCASLETDVAALEQQRRDLQQKAAAGLTEYRLSVIDTATDVEAFKRDITSALQQLRALSKKASEQQGILQQKERAAAEQAMQDGTCVACLERPPSVVFFPCKQRCLCAGCWAEMSHNHERAKREMERLRRRGVPDKAMPMWVQIDGVLKCPACLTRAVYATDLEGVKATT</sequence>
<dbReference type="Gene3D" id="3.30.40.10">
    <property type="entry name" value="Zinc/RING finger domain, C3HC4 (zinc finger)"/>
    <property type="match status" value="1"/>
</dbReference>
<reference evidence="5 6" key="1">
    <citation type="submission" date="2014-11" db="EMBL/GenBank/DDBJ databases">
        <authorList>
            <person name="Zhu J."/>
            <person name="Qi W."/>
            <person name="Song R."/>
        </authorList>
    </citation>
    <scope>NUCLEOTIDE SEQUENCE [LARGE SCALE GENOMIC DNA]</scope>
</reference>
<feature type="coiled-coil region" evidence="2">
    <location>
        <begin position="538"/>
        <end position="565"/>
    </location>
</feature>